<gene>
    <name evidence="1" type="ORF">YPPY08_1556</name>
</gene>
<comment type="caution">
    <text evidence="1">The sequence shown here is derived from an EMBL/GenBank/DDBJ whole genome shotgun (WGS) entry which is preliminary data.</text>
</comment>
<sequence>MPQRMLSSKCTHRVLAGLPNGIPGIGLEIEGAIQQAPQSERQSIGRLL</sequence>
<dbReference type="Proteomes" id="UP000003231">
    <property type="component" value="Unassembled WGS sequence"/>
</dbReference>
<organism evidence="1 2">
    <name type="scientific">Yersinia pestis PY-08</name>
    <dbReference type="NCBI Taxonomy" id="992134"/>
    <lineage>
        <taxon>Bacteria</taxon>
        <taxon>Pseudomonadati</taxon>
        <taxon>Pseudomonadota</taxon>
        <taxon>Gammaproteobacteria</taxon>
        <taxon>Enterobacterales</taxon>
        <taxon>Yersiniaceae</taxon>
        <taxon>Yersinia</taxon>
    </lineage>
</organism>
<evidence type="ECO:0000313" key="1">
    <source>
        <dbReference type="EMBL" id="EIR21238.1"/>
    </source>
</evidence>
<dbReference type="EMBL" id="AKRT01000207">
    <property type="protein sequence ID" value="EIR21238.1"/>
    <property type="molecule type" value="Genomic_DNA"/>
</dbReference>
<dbReference type="AlphaFoldDB" id="A0AB72ZL20"/>
<name>A0AB72ZL20_YERPE</name>
<accession>A0AB72ZL20</accession>
<reference evidence="1 2" key="1">
    <citation type="submission" date="2012-05" db="EMBL/GenBank/DDBJ databases">
        <title>Genome sequence of Yersinia Pestis PY-08.</title>
        <authorList>
            <person name="Santana-Cruz I."/>
            <person name="Sengamalay N."/>
            <person name="McCracken C."/>
            <person name="Daugherty S.C."/>
            <person name="Maroo A."/>
            <person name="Vara P.G."/>
            <person name="Tallon L.J."/>
            <person name="Sadzewicz L."/>
            <person name="Vinetz J.M."/>
            <person name="Cespedes Zambrano M.J."/>
            <person name="Fraser-Liggett C.M."/>
            <person name="Tettelin H."/>
        </authorList>
    </citation>
    <scope>NUCLEOTIDE SEQUENCE [LARGE SCALE GENOMIC DNA]</scope>
    <source>
        <strain evidence="1 2">PY-08</strain>
    </source>
</reference>
<protein>
    <submittedName>
        <fullName evidence="1">Uncharacterized protein</fullName>
    </submittedName>
</protein>
<evidence type="ECO:0000313" key="2">
    <source>
        <dbReference type="Proteomes" id="UP000003231"/>
    </source>
</evidence>
<proteinExistence type="predicted"/>